<dbReference type="EMBL" id="CP133620">
    <property type="protein sequence ID" value="WMV46318.1"/>
    <property type="molecule type" value="Genomic_DNA"/>
</dbReference>
<name>A0AAF0UIZ1_SOLVR</name>
<evidence type="ECO:0000313" key="1">
    <source>
        <dbReference type="EMBL" id="WMV46318.1"/>
    </source>
</evidence>
<keyword evidence="2" id="KW-1185">Reference proteome</keyword>
<accession>A0AAF0UIZ1</accession>
<proteinExistence type="predicted"/>
<sequence length="143" mass="16895">MYDKEVHFLSRQAWGSRLSYLKPEGNQGWNKNHEDGWIGRGRNWRDQDTYWKNEDDTNDRYVHNYNNPKSKELYNDTESFWTEDMLSRILTKVEGSDEVLKEMKDVSSLNKMVMYHSASIKQLKAQMSQLSAQLNAKPQEGLN</sequence>
<dbReference type="Proteomes" id="UP001234989">
    <property type="component" value="Chromosome 9"/>
</dbReference>
<gene>
    <name evidence="1" type="ORF">MTR67_039703</name>
</gene>
<organism evidence="1 2">
    <name type="scientific">Solanum verrucosum</name>
    <dbReference type="NCBI Taxonomy" id="315347"/>
    <lineage>
        <taxon>Eukaryota</taxon>
        <taxon>Viridiplantae</taxon>
        <taxon>Streptophyta</taxon>
        <taxon>Embryophyta</taxon>
        <taxon>Tracheophyta</taxon>
        <taxon>Spermatophyta</taxon>
        <taxon>Magnoliopsida</taxon>
        <taxon>eudicotyledons</taxon>
        <taxon>Gunneridae</taxon>
        <taxon>Pentapetalae</taxon>
        <taxon>asterids</taxon>
        <taxon>lamiids</taxon>
        <taxon>Solanales</taxon>
        <taxon>Solanaceae</taxon>
        <taxon>Solanoideae</taxon>
        <taxon>Solaneae</taxon>
        <taxon>Solanum</taxon>
    </lineage>
</organism>
<dbReference type="AlphaFoldDB" id="A0AAF0UIZ1"/>
<reference evidence="1" key="1">
    <citation type="submission" date="2023-08" db="EMBL/GenBank/DDBJ databases">
        <title>A de novo genome assembly of Solanum verrucosum Schlechtendal, a Mexican diploid species geographically isolated from the other diploid A-genome species in potato relatives.</title>
        <authorList>
            <person name="Hosaka K."/>
        </authorList>
    </citation>
    <scope>NUCLEOTIDE SEQUENCE</scope>
    <source>
        <tissue evidence="1">Young leaves</tissue>
    </source>
</reference>
<evidence type="ECO:0000313" key="2">
    <source>
        <dbReference type="Proteomes" id="UP001234989"/>
    </source>
</evidence>
<protein>
    <submittedName>
        <fullName evidence="1">Uncharacterized protein</fullName>
    </submittedName>
</protein>